<evidence type="ECO:0000313" key="1">
    <source>
        <dbReference type="EMBL" id="SFR64408.1"/>
    </source>
</evidence>
<dbReference type="OrthoDB" id="9812340at2"/>
<dbReference type="CDD" id="cd12870">
    <property type="entry name" value="MqsA"/>
    <property type="match status" value="1"/>
</dbReference>
<accession>A0A1I6ICH6</accession>
<dbReference type="EMBL" id="FOYZ01000002">
    <property type="protein sequence ID" value="SFR64408.1"/>
    <property type="molecule type" value="Genomic_DNA"/>
</dbReference>
<name>A0A1I6ICH6_9FIRM</name>
<gene>
    <name evidence="1" type="ORF">SAMN05661086_00688</name>
</gene>
<proteinExistence type="predicted"/>
<dbReference type="Proteomes" id="UP000199659">
    <property type="component" value="Unassembled WGS sequence"/>
</dbReference>
<reference evidence="1 2" key="1">
    <citation type="submission" date="2016-10" db="EMBL/GenBank/DDBJ databases">
        <authorList>
            <person name="de Groot N.N."/>
        </authorList>
    </citation>
    <scope>NUCLEOTIDE SEQUENCE [LARGE SCALE GENOMIC DNA]</scope>
    <source>
        <strain evidence="1 2">743A</strain>
    </source>
</reference>
<sequence>MRCMSCKTEGMIDASTTYFAQLNNCYVIIEHVPCKKCDQCGEEFITVSVMEKIDEILERIEKVSSKVFIMNYHTAA</sequence>
<organism evidence="1 2">
    <name type="scientific">Anaeromicropila populeti</name>
    <dbReference type="NCBI Taxonomy" id="37658"/>
    <lineage>
        <taxon>Bacteria</taxon>
        <taxon>Bacillati</taxon>
        <taxon>Bacillota</taxon>
        <taxon>Clostridia</taxon>
        <taxon>Lachnospirales</taxon>
        <taxon>Lachnospiraceae</taxon>
        <taxon>Anaeromicropila</taxon>
    </lineage>
</organism>
<protein>
    <submittedName>
        <fullName evidence="1">YgiT-type zinc finger domain-containing protein</fullName>
    </submittedName>
</protein>
<dbReference type="InterPro" id="IPR022453">
    <property type="entry name" value="Znf_MqsA-type"/>
</dbReference>
<dbReference type="NCBIfam" id="TIGR03831">
    <property type="entry name" value="YgiT_finger"/>
    <property type="match status" value="1"/>
</dbReference>
<dbReference type="STRING" id="37658.SAMN05661086_00688"/>
<dbReference type="RefSeq" id="WP_092559299.1">
    <property type="nucleotide sequence ID" value="NZ_FOYZ01000002.1"/>
</dbReference>
<dbReference type="AlphaFoldDB" id="A0A1I6ICH6"/>
<keyword evidence="2" id="KW-1185">Reference proteome</keyword>
<evidence type="ECO:0000313" key="2">
    <source>
        <dbReference type="Proteomes" id="UP000199659"/>
    </source>
</evidence>
<dbReference type="Gene3D" id="3.10.20.860">
    <property type="match status" value="1"/>
</dbReference>